<dbReference type="Pfam" id="PF00082">
    <property type="entry name" value="Peptidase_S8"/>
    <property type="match status" value="1"/>
</dbReference>
<dbReference type="PROSITE" id="PS51892">
    <property type="entry name" value="SUBTILASE"/>
    <property type="match status" value="1"/>
</dbReference>
<feature type="active site" description="Charge relay system" evidence="5">
    <location>
        <position position="82"/>
    </location>
</feature>
<protein>
    <submittedName>
        <fullName evidence="7">S8 family serine peptidase</fullName>
    </submittedName>
</protein>
<evidence type="ECO:0000313" key="7">
    <source>
        <dbReference type="EMBL" id="MBP0483121.1"/>
    </source>
</evidence>
<accession>A0A940MQV1</accession>
<gene>
    <name evidence="7" type="ORF">J5474_11545</name>
</gene>
<proteinExistence type="inferred from homology"/>
<reference evidence="7" key="1">
    <citation type="submission" date="2021-03" db="EMBL/GenBank/DDBJ databases">
        <title>Sagittula salina sp. nov. strain M10.9X isolated from the marine waste.</title>
        <authorList>
            <person name="Satari L."/>
            <person name="Molina-Menor E."/>
            <person name="Vidal-Verdu A."/>
            <person name="Pascual J."/>
            <person name="Pereto J."/>
            <person name="Porcar M."/>
        </authorList>
    </citation>
    <scope>NUCLEOTIDE SEQUENCE</scope>
    <source>
        <strain evidence="7">M10.9X</strain>
    </source>
</reference>
<feature type="active site" description="Charge relay system" evidence="5">
    <location>
        <position position="307"/>
    </location>
</feature>
<dbReference type="PANTHER" id="PTHR43806">
    <property type="entry name" value="PEPTIDASE S8"/>
    <property type="match status" value="1"/>
</dbReference>
<evidence type="ECO:0000313" key="8">
    <source>
        <dbReference type="Proteomes" id="UP000675940"/>
    </source>
</evidence>
<sequence>MRPEIPAEPMLEVVEVDPAGLRQLMRDPSVLTVAPAMPTRIVNPEPLDDLRSTDVVPGWGARAIGADWTQSTGAGVRVAMLDTGIDKAHPAFAGVTITGQDFVGTGLSDANGHGTHLAGTLLGRDQGGTRIGVARGITDLKVGKVLSDNGFGRTDGFLRAVLWAFREQADIIAFALSFDIAAQVEVLTRDGYPRVQATTAAVNAYRGNLRIFELMMEMMCATGGPLLLGAIGNDSLRVISPDFETAASAPAAARHVMAIGACGPGSEEDPGLVPAVFCNVGPALVAPGVGIVSASLGGGIKTLNGTSMAMAHAAGVAALWAEVMRAEREAVTARSLAAKLISTATRKGLRRGQTILDCGFGLVQAPRARLD</sequence>
<dbReference type="InterPro" id="IPR015500">
    <property type="entry name" value="Peptidase_S8_subtilisin-rel"/>
</dbReference>
<dbReference type="GO" id="GO:0006508">
    <property type="term" value="P:proteolysis"/>
    <property type="evidence" value="ECO:0007669"/>
    <property type="project" value="UniProtKB-KW"/>
</dbReference>
<keyword evidence="8" id="KW-1185">Reference proteome</keyword>
<dbReference type="InterPro" id="IPR050131">
    <property type="entry name" value="Peptidase_S8_subtilisin-like"/>
</dbReference>
<evidence type="ECO:0000256" key="4">
    <source>
        <dbReference type="ARBA" id="ARBA00022825"/>
    </source>
</evidence>
<dbReference type="SUPFAM" id="SSF52743">
    <property type="entry name" value="Subtilisin-like"/>
    <property type="match status" value="1"/>
</dbReference>
<dbReference type="InterPro" id="IPR000209">
    <property type="entry name" value="Peptidase_S8/S53_dom"/>
</dbReference>
<dbReference type="InterPro" id="IPR036852">
    <property type="entry name" value="Peptidase_S8/S53_dom_sf"/>
</dbReference>
<evidence type="ECO:0000256" key="5">
    <source>
        <dbReference type="PROSITE-ProRule" id="PRU01240"/>
    </source>
</evidence>
<organism evidence="7 8">
    <name type="scientific">Sagittula salina</name>
    <dbReference type="NCBI Taxonomy" id="2820268"/>
    <lineage>
        <taxon>Bacteria</taxon>
        <taxon>Pseudomonadati</taxon>
        <taxon>Pseudomonadota</taxon>
        <taxon>Alphaproteobacteria</taxon>
        <taxon>Rhodobacterales</taxon>
        <taxon>Roseobacteraceae</taxon>
        <taxon>Sagittula</taxon>
    </lineage>
</organism>
<dbReference type="PRINTS" id="PR00723">
    <property type="entry name" value="SUBTILISIN"/>
</dbReference>
<name>A0A940MQV1_9RHOB</name>
<comment type="similarity">
    <text evidence="1 5">Belongs to the peptidase S8 family.</text>
</comment>
<dbReference type="Proteomes" id="UP000675940">
    <property type="component" value="Unassembled WGS sequence"/>
</dbReference>
<dbReference type="EMBL" id="JAGISH010000006">
    <property type="protein sequence ID" value="MBP0483121.1"/>
    <property type="molecule type" value="Genomic_DNA"/>
</dbReference>
<dbReference type="PANTHER" id="PTHR43806:SF11">
    <property type="entry name" value="CEREVISIN-RELATED"/>
    <property type="match status" value="1"/>
</dbReference>
<dbReference type="PROSITE" id="PS00136">
    <property type="entry name" value="SUBTILASE_ASP"/>
    <property type="match status" value="1"/>
</dbReference>
<evidence type="ECO:0000256" key="3">
    <source>
        <dbReference type="ARBA" id="ARBA00022801"/>
    </source>
</evidence>
<feature type="domain" description="Peptidase S8/S53" evidence="6">
    <location>
        <begin position="73"/>
        <end position="352"/>
    </location>
</feature>
<comment type="caution">
    <text evidence="7">The sequence shown here is derived from an EMBL/GenBank/DDBJ whole genome shotgun (WGS) entry which is preliminary data.</text>
</comment>
<dbReference type="InterPro" id="IPR023827">
    <property type="entry name" value="Peptidase_S8_Asp-AS"/>
</dbReference>
<dbReference type="AlphaFoldDB" id="A0A940MQV1"/>
<dbReference type="GO" id="GO:0004252">
    <property type="term" value="F:serine-type endopeptidase activity"/>
    <property type="evidence" value="ECO:0007669"/>
    <property type="project" value="UniProtKB-UniRule"/>
</dbReference>
<keyword evidence="3 5" id="KW-0378">Hydrolase</keyword>
<dbReference type="Gene3D" id="3.40.50.200">
    <property type="entry name" value="Peptidase S8/S53 domain"/>
    <property type="match status" value="1"/>
</dbReference>
<keyword evidence="2 5" id="KW-0645">Protease</keyword>
<feature type="active site" description="Charge relay system" evidence="5">
    <location>
        <position position="113"/>
    </location>
</feature>
<keyword evidence="4 5" id="KW-0720">Serine protease</keyword>
<evidence type="ECO:0000256" key="2">
    <source>
        <dbReference type="ARBA" id="ARBA00022670"/>
    </source>
</evidence>
<evidence type="ECO:0000256" key="1">
    <source>
        <dbReference type="ARBA" id="ARBA00011073"/>
    </source>
</evidence>
<evidence type="ECO:0000259" key="6">
    <source>
        <dbReference type="Pfam" id="PF00082"/>
    </source>
</evidence>